<keyword evidence="13 15" id="KW-0238">DNA-binding</keyword>
<dbReference type="Gene3D" id="3.30.342.10">
    <property type="entry name" value="DNA Polymerase, chain B, domain 1"/>
    <property type="match status" value="1"/>
</dbReference>
<evidence type="ECO:0000259" key="17">
    <source>
        <dbReference type="SMART" id="SM01159"/>
    </source>
</evidence>
<evidence type="ECO:0000313" key="18">
    <source>
        <dbReference type="EMBL" id="CAD7699674.1"/>
    </source>
</evidence>
<dbReference type="Gene3D" id="1.10.287.690">
    <property type="entry name" value="Helix hairpin bin"/>
    <property type="match status" value="1"/>
</dbReference>
<dbReference type="GO" id="GO:0006287">
    <property type="term" value="P:base-excision repair, gap-filling"/>
    <property type="evidence" value="ECO:0007669"/>
    <property type="project" value="TreeGrafter"/>
</dbReference>
<dbReference type="GO" id="GO:0000278">
    <property type="term" value="P:mitotic cell cycle"/>
    <property type="evidence" value="ECO:0007669"/>
    <property type="project" value="TreeGrafter"/>
</dbReference>
<dbReference type="EMBL" id="CAJHUC010001088">
    <property type="protein sequence ID" value="CAD7699674.1"/>
    <property type="molecule type" value="Genomic_DNA"/>
</dbReference>
<dbReference type="Gene3D" id="1.10.132.60">
    <property type="entry name" value="DNA polymerase family B, C-terminal domain"/>
    <property type="match status" value="1"/>
</dbReference>
<keyword evidence="14 15" id="KW-0539">Nucleus</keyword>
<dbReference type="GO" id="GO:0003677">
    <property type="term" value="F:DNA binding"/>
    <property type="evidence" value="ECO:0007669"/>
    <property type="project" value="UniProtKB-KW"/>
</dbReference>
<evidence type="ECO:0000256" key="13">
    <source>
        <dbReference type="ARBA" id="ARBA00023125"/>
    </source>
</evidence>
<keyword evidence="7 15" id="KW-0479">Metal-binding</keyword>
<dbReference type="CDD" id="cd05779">
    <property type="entry name" value="DNA_polB_epsilon_exo"/>
    <property type="match status" value="1"/>
</dbReference>
<keyword evidence="4 15" id="KW-0808">Transferase</keyword>
<dbReference type="FunFam" id="3.30.420.10:FF:000010">
    <property type="entry name" value="DNA polymerase epsilon catalytic subunit"/>
    <property type="match status" value="1"/>
</dbReference>
<dbReference type="FunFam" id="3.90.1600.10:FF:000006">
    <property type="entry name" value="DNA polymerase epsilon catalytic subunit"/>
    <property type="match status" value="1"/>
</dbReference>
<evidence type="ECO:0000256" key="3">
    <source>
        <dbReference type="ARBA" id="ARBA00022485"/>
    </source>
</evidence>
<evidence type="ECO:0000256" key="5">
    <source>
        <dbReference type="ARBA" id="ARBA00022695"/>
    </source>
</evidence>
<dbReference type="InterPro" id="IPR055191">
    <property type="entry name" value="POL2_thumb"/>
</dbReference>
<sequence>MDGGGDWRGADDLLEEEERQDGEQWRANRAEKARERQLQDDSLDHKFGFPFLAEGQTIEGWLLNFKTAQAEDQEAGRTVSAVDCYFISQDGSMCKVRMPHEPYFYLVIQDEYIREVEELLLRTNEGKIKSVEVVEKQDLDMKNHLAPGITQKMLKISFWTVKDLVDVKGKVMPIVKKRRSTQREGTAKLQEAASATRRIDDYWEMILDIREYDVPFHHRFAIDTSIRCGRWYKVTVKEGKASIVCDAENVARGEPVVCAFDIETTKLPLQFPNAEIDEVFMISYMVEDQGYLIISRTVVSEDIHSFEYSPKPDIKGSFIIFNEPDELHLLQRWFEHMQEVKPAVYVTYNGDFFDFPFLEARASKHGLDMRQEMGFQCSDNGNCLSRACPHMDCLHWVNRDSYLPQGSRGLKAVTRAKLGYSPMEVPPEEMVKMAQEQPQAMASYSVSDAVATYYLYMTYINPFVFSLATIIPMSPDEVLRKGSGTLCESLLMVKANEHNVICPNKHISKSASFHKGHLLETETYIGGKVAAVECGVFRSDLPLQFGLAPSAVQALINDLDFDLNYAITVEGGLSKDNVANYDDVKQEIQKILEDLRDKPNREEPPVIYHLDVAAMYPNIILTNRLQPTAVVTDHDCAACCFNKPNKTCLRKMEWKWRGEPYVIDRSEYGSVKRQLECQTFPPRQEGGKSRLFAELPQDQQSKLLKEKLTTYCRKVYKKVKNKPITETREAGICMKENSFYVDTVREFRDRRYKYKRLVKQWKAKKEKALESGDVQTVSEAKDMVILYDSLQLAHKCILNSFYGYVMRRGARWYSMEMAGVVTYTGAQIIERAYKMMGKLGRPLELDTDGIWTALPASFPENFAFKLKDGGKYKISYPCIILNTMVASHNKNDQYQRLVDSSAGRYETSSQMSIEFEVDGPYKAMILPASKEEGKSIKKRYAVFNFDGSLAELKGFEMKRRGELQLIKKFQAEVFAKFLDGQSSDECYKSVGQVAERWLTVLDTKGADIEFESLMELISESCTMSKSIEEYDGRKSCPITTANRLAAFLSNQRMKEKGLCAQYIISKEPKHKPTSERAVPVEIFRTTPGVARHYLRQWCGAGAALGVGEDEMPDVRQILDWGYYRERLTSAIQKIVTIPAVLQGIKNPVKMIKNPQWLEKKVQERNSRLKQRKLQFSRKRPREQGEQISDVIAAEMPNGQEGPKVPHLEDLEDMCSFRSVHNSQEGSLLKEMPDPGNRNVEGPRHLQVQRSNVPASKAMASEEQQGPAQPSGSGQDKGDIFQSLKSLIRARKQKWRDVHAASRKKAKCNDDANAQVPRQFQDLSDYILNQQSAISHTYWQILDLEKSDVPGRLKVWVLAGSRLFSFPLNVPHTFYIATIGERELGFGSNVKKVFPPGEIEADTAYEVSMPLWEYIEQASKISEKLTVMDICNVYQHLLPSWLLGAIRMGCVMSLAPHARQKQYSTGLDIEDLKVENRSDRPYLQGTDTDGCGGLRPVAVLHASDKRDERAVFLVLARDAQAGIVVVVVPNSARQAGISSNMVQSAWEEELEDVSVLGAVDPKACIRDLLAVRFDIKVKTNMHDAYQYVSKALKGFRDALRAPAIALLASSPTGQGLRCHVPELSEMPCFTVPTPDRPSQFPPLQWQQEVTQWMLRESIGALQQVPELIEHSRYAQLPVGLLGRGYWHMKMADLLFARALDCSGHVLWPEDRQLPDLVGHRHPEEDEMWKEELGPPELEFPGCYRCVCVELTVHHMVTSALLNAAQLYELEGSVLGGWDPAGRALGVLSNLVERWVKDATTRSNRTADALLQRVYQWICNPSSAMYHPEMKRTVRSLCHKMLQHFLAELHKLNVNVVKADLKSLTVCTGKHNTKSAIEYTRCVVDALKGKHIFSLLAVHPKMAWHSLLYKDKYNWCGIQVQVGPHWNVLETQEPHKPRCHWDLKDYLPRPVQMVLVARLWDFVFLPWKAVQVEDADNGTSQAETQVLRDAKEVAASQTHFLTKEYGSVGGLLKNLVDTVLKIHTNCPQNSSMAFLRDQAGCTLSLEEYGSPALAFARTLIHLMKLDKEIGDTVEGVEMTVLQAIKESPWSIKAAWKEVCRPYILGDVICRSCGSCVDLDLCRDPQIKRGDWKCAGCGGAYDLEEIQSMLVANVRVQHAKYLQQALHCGKCRQVSAGPMFLDFCKACGFGELKPTIAKEQHMEKMGLLHRIADIHDLTLLKDITELALGAGR</sequence>
<dbReference type="GO" id="GO:0006297">
    <property type="term" value="P:nucleotide-excision repair, DNA gap filling"/>
    <property type="evidence" value="ECO:0007669"/>
    <property type="project" value="TreeGrafter"/>
</dbReference>
<feature type="region of interest" description="Disordered" evidence="16">
    <location>
        <begin position="1167"/>
        <end position="1186"/>
    </location>
</feature>
<comment type="function">
    <text evidence="15">DNA polymerase II participates in chromosomal DNA replication.</text>
</comment>
<gene>
    <name evidence="18" type="ORF">OSTQU699_LOCUS5033</name>
</gene>
<dbReference type="GO" id="GO:0008622">
    <property type="term" value="C:epsilon DNA polymerase complex"/>
    <property type="evidence" value="ECO:0007669"/>
    <property type="project" value="InterPro"/>
</dbReference>
<keyword evidence="9 15" id="KW-0862">Zinc</keyword>
<dbReference type="InterPro" id="IPR042087">
    <property type="entry name" value="DNA_pol_B_thumb"/>
</dbReference>
<keyword evidence="11 15" id="KW-0408">Iron</keyword>
<dbReference type="GO" id="GO:0051539">
    <property type="term" value="F:4 iron, 4 sulfur cluster binding"/>
    <property type="evidence" value="ECO:0007669"/>
    <property type="project" value="UniProtKB-KW"/>
</dbReference>
<dbReference type="GO" id="GO:0006272">
    <property type="term" value="P:leading strand elongation"/>
    <property type="evidence" value="ECO:0007669"/>
    <property type="project" value="TreeGrafter"/>
</dbReference>
<name>A0A8S1IXI2_9CHLO</name>
<dbReference type="Pfam" id="PF03104">
    <property type="entry name" value="DNA_pol_B_exo1"/>
    <property type="match status" value="1"/>
</dbReference>
<dbReference type="InterPro" id="IPR043502">
    <property type="entry name" value="DNA/RNA_pol_sf"/>
</dbReference>
<dbReference type="Gene3D" id="3.30.420.10">
    <property type="entry name" value="Ribonuclease H-like superfamily/Ribonuclease H"/>
    <property type="match status" value="1"/>
</dbReference>
<dbReference type="FunFam" id="1.10.287.690:FF:000005">
    <property type="entry name" value="DNA polymerase epsilon catalytic subunit"/>
    <property type="match status" value="1"/>
</dbReference>
<dbReference type="PANTHER" id="PTHR10670">
    <property type="entry name" value="DNA POLYMERASE EPSILON CATALYTIC SUBUNIT A"/>
    <property type="match status" value="1"/>
</dbReference>
<keyword evidence="10 15" id="KW-0239">DNA-directed DNA polymerase</keyword>
<comment type="cofactor">
    <cofactor evidence="15">
        <name>[4Fe-4S] cluster</name>
        <dbReference type="ChEBI" id="CHEBI:49883"/>
    </cofactor>
</comment>
<keyword evidence="5 15" id="KW-0548">Nucleotidyltransferase</keyword>
<evidence type="ECO:0000256" key="10">
    <source>
        <dbReference type="ARBA" id="ARBA00022932"/>
    </source>
</evidence>
<dbReference type="InterPro" id="IPR036397">
    <property type="entry name" value="RNaseH_sf"/>
</dbReference>
<dbReference type="SMART" id="SM00486">
    <property type="entry name" value="POLBc"/>
    <property type="match status" value="1"/>
</dbReference>
<comment type="caution">
    <text evidence="18">The sequence shown here is derived from an EMBL/GenBank/DDBJ whole genome shotgun (WGS) entry which is preliminary data.</text>
</comment>
<keyword evidence="6 15" id="KW-0235">DNA replication</keyword>
<dbReference type="Pfam" id="PF22634">
    <property type="entry name" value="POL2_thumb"/>
    <property type="match status" value="1"/>
</dbReference>
<feature type="compositionally biased region" description="Low complexity" evidence="16">
    <location>
        <begin position="1263"/>
        <end position="1273"/>
    </location>
</feature>
<dbReference type="InterPro" id="IPR023211">
    <property type="entry name" value="DNA_pol_palm_dom_sf"/>
</dbReference>
<evidence type="ECO:0000256" key="15">
    <source>
        <dbReference type="RuleBase" id="RU365029"/>
    </source>
</evidence>
<dbReference type="InterPro" id="IPR006172">
    <property type="entry name" value="DNA-dir_DNA_pol_B"/>
</dbReference>
<evidence type="ECO:0000313" key="19">
    <source>
        <dbReference type="Proteomes" id="UP000708148"/>
    </source>
</evidence>
<accession>A0A8S1IXI2</accession>
<keyword evidence="19" id="KW-1185">Reference proteome</keyword>
<reference evidence="18" key="1">
    <citation type="submission" date="2020-12" db="EMBL/GenBank/DDBJ databases">
        <authorList>
            <person name="Iha C."/>
        </authorList>
    </citation>
    <scope>NUCLEOTIDE SEQUENCE</scope>
</reference>
<evidence type="ECO:0000256" key="9">
    <source>
        <dbReference type="ARBA" id="ARBA00022833"/>
    </source>
</evidence>
<evidence type="ECO:0000256" key="4">
    <source>
        <dbReference type="ARBA" id="ARBA00022679"/>
    </source>
</evidence>
<dbReference type="SMART" id="SM01159">
    <property type="entry name" value="DUF1744"/>
    <property type="match status" value="1"/>
</dbReference>
<dbReference type="Pfam" id="PF22912">
    <property type="entry name" value="zf-DPOE"/>
    <property type="match status" value="1"/>
</dbReference>
<evidence type="ECO:0000256" key="16">
    <source>
        <dbReference type="SAM" id="MobiDB-lite"/>
    </source>
</evidence>
<proteinExistence type="inferred from homology"/>
<evidence type="ECO:0000256" key="1">
    <source>
        <dbReference type="ARBA" id="ARBA00004123"/>
    </source>
</evidence>
<feature type="region of interest" description="Disordered" evidence="16">
    <location>
        <begin position="1221"/>
        <end position="1278"/>
    </location>
</feature>
<comment type="similarity">
    <text evidence="2 15">Belongs to the DNA polymerase type-B family.</text>
</comment>
<evidence type="ECO:0000256" key="12">
    <source>
        <dbReference type="ARBA" id="ARBA00023014"/>
    </source>
</evidence>
<evidence type="ECO:0000256" key="6">
    <source>
        <dbReference type="ARBA" id="ARBA00022705"/>
    </source>
</evidence>
<dbReference type="EC" id="2.7.7.7" evidence="15"/>
<feature type="compositionally biased region" description="Basic residues" evidence="16">
    <location>
        <begin position="1167"/>
        <end position="1180"/>
    </location>
</feature>
<comment type="subcellular location">
    <subcellularLocation>
        <location evidence="1 15">Nucleus</location>
    </subcellularLocation>
</comment>
<keyword evidence="12 15" id="KW-0411">Iron-sulfur</keyword>
<dbReference type="Proteomes" id="UP000708148">
    <property type="component" value="Unassembled WGS sequence"/>
</dbReference>
<dbReference type="InterPro" id="IPR013697">
    <property type="entry name" value="DNA_pol_e_suA_C"/>
</dbReference>
<organism evidence="18 19">
    <name type="scientific">Ostreobium quekettii</name>
    <dbReference type="NCBI Taxonomy" id="121088"/>
    <lineage>
        <taxon>Eukaryota</taxon>
        <taxon>Viridiplantae</taxon>
        <taxon>Chlorophyta</taxon>
        <taxon>core chlorophytes</taxon>
        <taxon>Ulvophyceae</taxon>
        <taxon>TCBD clade</taxon>
        <taxon>Bryopsidales</taxon>
        <taxon>Ostreobineae</taxon>
        <taxon>Ostreobiaceae</taxon>
        <taxon>Ostreobium</taxon>
    </lineage>
</organism>
<feature type="region of interest" description="Disordered" evidence="16">
    <location>
        <begin position="1"/>
        <end position="37"/>
    </location>
</feature>
<evidence type="ECO:0000256" key="7">
    <source>
        <dbReference type="ARBA" id="ARBA00022723"/>
    </source>
</evidence>
<dbReference type="GO" id="GO:0008270">
    <property type="term" value="F:zinc ion binding"/>
    <property type="evidence" value="ECO:0007669"/>
    <property type="project" value="UniProtKB-KW"/>
</dbReference>
<dbReference type="InterPro" id="IPR054475">
    <property type="entry name" value="Znf-DPOE"/>
</dbReference>
<keyword evidence="8 15" id="KW-0863">Zinc-finger</keyword>
<dbReference type="CDD" id="cd05535">
    <property type="entry name" value="POLBc_epsilon"/>
    <property type="match status" value="1"/>
</dbReference>
<feature type="compositionally biased region" description="Basic and acidic residues" evidence="16">
    <location>
        <begin position="21"/>
        <end position="37"/>
    </location>
</feature>
<feature type="domain" description="DNA polymerase epsilon catalytic subunit A C-terminal" evidence="17">
    <location>
        <begin position="1554"/>
        <end position="1916"/>
    </location>
</feature>
<dbReference type="Gene3D" id="3.90.1600.10">
    <property type="entry name" value="Palm domain of DNA polymerase"/>
    <property type="match status" value="1"/>
</dbReference>
<evidence type="ECO:0000256" key="8">
    <source>
        <dbReference type="ARBA" id="ARBA00022771"/>
    </source>
</evidence>
<protein>
    <recommendedName>
        <fullName evidence="15">DNA polymerase epsilon catalytic subunit</fullName>
        <ecNumber evidence="15">2.7.7.7</ecNumber>
    </recommendedName>
</protein>
<keyword evidence="3 15" id="KW-0004">4Fe-4S</keyword>
<evidence type="ECO:0000256" key="11">
    <source>
        <dbReference type="ARBA" id="ARBA00023004"/>
    </source>
</evidence>
<dbReference type="SUPFAM" id="SSF53098">
    <property type="entry name" value="Ribonuclease H-like"/>
    <property type="match status" value="1"/>
</dbReference>
<dbReference type="PANTHER" id="PTHR10670:SF0">
    <property type="entry name" value="DNA POLYMERASE EPSILON CATALYTIC SUBUNIT A"/>
    <property type="match status" value="1"/>
</dbReference>
<dbReference type="Pfam" id="PF23250">
    <property type="entry name" value="zf_DPOE_2"/>
    <property type="match status" value="1"/>
</dbReference>
<dbReference type="InterPro" id="IPR012337">
    <property type="entry name" value="RNaseH-like_sf"/>
</dbReference>
<dbReference type="InterPro" id="IPR006133">
    <property type="entry name" value="DNA-dir_DNA_pol_B_exonuc"/>
</dbReference>
<dbReference type="OrthoDB" id="10060449at2759"/>
<evidence type="ECO:0000256" key="2">
    <source>
        <dbReference type="ARBA" id="ARBA00005755"/>
    </source>
</evidence>
<dbReference type="InterPro" id="IPR029703">
    <property type="entry name" value="POL2"/>
</dbReference>
<dbReference type="GO" id="GO:0045004">
    <property type="term" value="P:DNA replication proofreading"/>
    <property type="evidence" value="ECO:0007669"/>
    <property type="project" value="TreeGrafter"/>
</dbReference>
<comment type="catalytic activity">
    <reaction evidence="15">
        <text>DNA(n) + a 2'-deoxyribonucleoside 5'-triphosphate = DNA(n+1) + diphosphate</text>
        <dbReference type="Rhea" id="RHEA:22508"/>
        <dbReference type="Rhea" id="RHEA-COMP:17339"/>
        <dbReference type="Rhea" id="RHEA-COMP:17340"/>
        <dbReference type="ChEBI" id="CHEBI:33019"/>
        <dbReference type="ChEBI" id="CHEBI:61560"/>
        <dbReference type="ChEBI" id="CHEBI:173112"/>
        <dbReference type="EC" id="2.7.7.7"/>
    </reaction>
</comment>
<dbReference type="SUPFAM" id="SSF56672">
    <property type="entry name" value="DNA/RNA polymerases"/>
    <property type="match status" value="1"/>
</dbReference>
<dbReference type="Pfam" id="PF08490">
    <property type="entry name" value="DUF1744"/>
    <property type="match status" value="1"/>
</dbReference>
<dbReference type="GO" id="GO:0003887">
    <property type="term" value="F:DNA-directed DNA polymerase activity"/>
    <property type="evidence" value="ECO:0007669"/>
    <property type="project" value="UniProtKB-KW"/>
</dbReference>
<dbReference type="GO" id="GO:0008310">
    <property type="term" value="F:single-stranded DNA 3'-5' DNA exonuclease activity"/>
    <property type="evidence" value="ECO:0007669"/>
    <property type="project" value="TreeGrafter"/>
</dbReference>
<evidence type="ECO:0000256" key="14">
    <source>
        <dbReference type="ARBA" id="ARBA00023242"/>
    </source>
</evidence>
<dbReference type="GO" id="GO:0000166">
    <property type="term" value="F:nucleotide binding"/>
    <property type="evidence" value="ECO:0007669"/>
    <property type="project" value="InterPro"/>
</dbReference>